<organism evidence="4 5">
    <name type="scientific">Equus caballus</name>
    <name type="common">Horse</name>
    <dbReference type="NCBI Taxonomy" id="9796"/>
    <lineage>
        <taxon>Eukaryota</taxon>
        <taxon>Metazoa</taxon>
        <taxon>Chordata</taxon>
        <taxon>Craniata</taxon>
        <taxon>Vertebrata</taxon>
        <taxon>Euteleostomi</taxon>
        <taxon>Mammalia</taxon>
        <taxon>Eutheria</taxon>
        <taxon>Laurasiatheria</taxon>
        <taxon>Perissodactyla</taxon>
        <taxon>Equidae</taxon>
        <taxon>Equus</taxon>
    </lineage>
</organism>
<feature type="compositionally biased region" description="Acidic residues" evidence="2">
    <location>
        <begin position="288"/>
        <end position="298"/>
    </location>
</feature>
<feature type="compositionally biased region" description="Basic and acidic residues" evidence="2">
    <location>
        <begin position="276"/>
        <end position="287"/>
    </location>
</feature>
<dbReference type="PaxDb" id="9796-ENSECAP00000035655"/>
<protein>
    <submittedName>
        <fullName evidence="4">Zinc finger protein 428</fullName>
    </submittedName>
</protein>
<dbReference type="FunCoup" id="A0A3Q2HNR8">
    <property type="interactions" value="719"/>
</dbReference>
<keyword evidence="5" id="KW-1185">Reference proteome</keyword>
<evidence type="ECO:0000313" key="4">
    <source>
        <dbReference type="Ensembl" id="ENSECAP00000035655.2"/>
    </source>
</evidence>
<evidence type="ECO:0000259" key="3">
    <source>
        <dbReference type="PROSITE" id="PS50157"/>
    </source>
</evidence>
<accession>A0A3Q2HNR8</accession>
<evidence type="ECO:0000313" key="5">
    <source>
        <dbReference type="Proteomes" id="UP000002281"/>
    </source>
</evidence>
<dbReference type="InterPro" id="IPR013087">
    <property type="entry name" value="Znf_C2H2_type"/>
</dbReference>
<dbReference type="AlphaFoldDB" id="A0A3Q2HNR8"/>
<evidence type="ECO:0000256" key="1">
    <source>
        <dbReference type="PROSITE-ProRule" id="PRU00042"/>
    </source>
</evidence>
<dbReference type="PROSITE" id="PS50157">
    <property type="entry name" value="ZINC_FINGER_C2H2_2"/>
    <property type="match status" value="1"/>
</dbReference>
<feature type="region of interest" description="Disordered" evidence="2">
    <location>
        <begin position="75"/>
        <end position="103"/>
    </location>
</feature>
<dbReference type="Bgee" id="ENSECAG00000035435">
    <property type="expression patterns" value="Expressed in retina and 22 other cell types or tissues"/>
</dbReference>
<dbReference type="PANTHER" id="PTHR36862">
    <property type="entry name" value="ZINC FINGER PROTEIN 428"/>
    <property type="match status" value="1"/>
</dbReference>
<reference evidence="4" key="3">
    <citation type="submission" date="2025-09" db="UniProtKB">
        <authorList>
            <consortium name="Ensembl"/>
        </authorList>
    </citation>
    <scope>IDENTIFICATION</scope>
    <source>
        <strain evidence="4">Thoroughbred</strain>
    </source>
</reference>
<feature type="compositionally biased region" description="Acidic residues" evidence="2">
    <location>
        <begin position="175"/>
        <end position="196"/>
    </location>
</feature>
<keyword evidence="1" id="KW-0479">Metal-binding</keyword>
<reference evidence="4 5" key="1">
    <citation type="journal article" date="2009" name="Science">
        <title>Genome sequence, comparative analysis, and population genetics of the domestic horse.</title>
        <authorList>
            <consortium name="Broad Institute Genome Sequencing Platform"/>
            <consortium name="Broad Institute Whole Genome Assembly Team"/>
            <person name="Wade C.M."/>
            <person name="Giulotto E."/>
            <person name="Sigurdsson S."/>
            <person name="Zoli M."/>
            <person name="Gnerre S."/>
            <person name="Imsland F."/>
            <person name="Lear T.L."/>
            <person name="Adelson D.L."/>
            <person name="Bailey E."/>
            <person name="Bellone R.R."/>
            <person name="Bloecker H."/>
            <person name="Distl O."/>
            <person name="Edgar R.C."/>
            <person name="Garber M."/>
            <person name="Leeb T."/>
            <person name="Mauceli E."/>
            <person name="MacLeod J.N."/>
            <person name="Penedo M.C.T."/>
            <person name="Raison J.M."/>
            <person name="Sharpe T."/>
            <person name="Vogel J."/>
            <person name="Andersson L."/>
            <person name="Antczak D.F."/>
            <person name="Biagi T."/>
            <person name="Binns M.M."/>
            <person name="Chowdhary B.P."/>
            <person name="Coleman S.J."/>
            <person name="Della Valle G."/>
            <person name="Fryc S."/>
            <person name="Guerin G."/>
            <person name="Hasegawa T."/>
            <person name="Hill E.W."/>
            <person name="Jurka J."/>
            <person name="Kiialainen A."/>
            <person name="Lindgren G."/>
            <person name="Liu J."/>
            <person name="Magnani E."/>
            <person name="Mickelson J.R."/>
            <person name="Murray J."/>
            <person name="Nergadze S.G."/>
            <person name="Onofrio R."/>
            <person name="Pedroni S."/>
            <person name="Piras M.F."/>
            <person name="Raudsepp T."/>
            <person name="Rocchi M."/>
            <person name="Roeed K.H."/>
            <person name="Ryder O.A."/>
            <person name="Searle S."/>
            <person name="Skow L."/>
            <person name="Swinburne J.E."/>
            <person name="Syvaenen A.C."/>
            <person name="Tozaki T."/>
            <person name="Valberg S.J."/>
            <person name="Vaudin M."/>
            <person name="White J.R."/>
            <person name="Zody M.C."/>
            <person name="Lander E.S."/>
            <person name="Lindblad-Toh K."/>
        </authorList>
    </citation>
    <scope>NUCLEOTIDE SEQUENCE [LARGE SCALE GENOMIC DNA]</scope>
    <source>
        <strain evidence="4 5">Thoroughbred</strain>
    </source>
</reference>
<keyword evidence="1" id="KW-0863">Zinc-finger</keyword>
<reference evidence="4" key="2">
    <citation type="submission" date="2025-08" db="UniProtKB">
        <authorList>
            <consortium name="Ensembl"/>
        </authorList>
    </citation>
    <scope>IDENTIFICATION</scope>
    <source>
        <strain evidence="4">Thoroughbred</strain>
    </source>
</reference>
<feature type="compositionally biased region" description="Basic residues" evidence="2">
    <location>
        <begin position="138"/>
        <end position="153"/>
    </location>
</feature>
<feature type="domain" description="C2H2-type" evidence="3">
    <location>
        <begin position="301"/>
        <end position="324"/>
    </location>
</feature>
<name>A0A3Q2HNR8_HORSE</name>
<evidence type="ECO:0000256" key="2">
    <source>
        <dbReference type="SAM" id="MobiDB-lite"/>
    </source>
</evidence>
<sequence>MLITALRSAASPGNMQISPFSTPGLLLSRAKIMQMSRRQVQDSGRAGAPHPQRMPFSIKRVPAGSRTRQACSGWVRRAADRTKSTGTARGTAGNPLRGASSTARLGEPLFPLCDRNGPSLRASALGSARPSLSLLPRLQRRRRARACSRRRRAGAGPVGAGPEHSSDSEYTLSEPDSEEEEDEEEEEEETTDDPEYDPGYKVKQRLGGGRGGPSRRAPRAAQPPGPPAQPCQLCGRSPLGEAPPGAPPCRLCCPATAPQEAPAPEGRALGEEEEEPPRAGEGRPAGREEEEEEEEEEEGTYHCTECEDSFASLGELHGHFMLHA</sequence>
<proteinExistence type="predicted"/>
<dbReference type="Ensembl" id="ENSECAT00000064656.2">
    <property type="protein sequence ID" value="ENSECAP00000035655.2"/>
    <property type="gene ID" value="ENSECAG00000035435.2"/>
</dbReference>
<dbReference type="PROSITE" id="PS00028">
    <property type="entry name" value="ZINC_FINGER_C2H2_1"/>
    <property type="match status" value="1"/>
</dbReference>
<feature type="region of interest" description="Disordered" evidence="2">
    <location>
        <begin position="133"/>
        <end position="303"/>
    </location>
</feature>
<dbReference type="InParanoid" id="A0A3Q2HNR8"/>
<dbReference type="PANTHER" id="PTHR36862:SF1">
    <property type="entry name" value="ZINC FINGER PROTEIN 428"/>
    <property type="match status" value="1"/>
</dbReference>
<dbReference type="GO" id="GO:0008270">
    <property type="term" value="F:zinc ion binding"/>
    <property type="evidence" value="ECO:0007669"/>
    <property type="project" value="UniProtKB-KW"/>
</dbReference>
<dbReference type="InterPro" id="IPR038977">
    <property type="entry name" value="ZNF428"/>
</dbReference>
<dbReference type="Proteomes" id="UP000002281">
    <property type="component" value="Chromosome 10"/>
</dbReference>
<keyword evidence="1" id="KW-0862">Zinc</keyword>
<dbReference type="GeneTree" id="ENSGT00390000006595"/>
<gene>
    <name evidence="4" type="primary">ZNF428</name>
</gene>
<feature type="compositionally biased region" description="Low complexity" evidence="2">
    <location>
        <begin position="254"/>
        <end position="267"/>
    </location>
</feature>
<dbReference type="STRING" id="9796.ENSECAP00000035655"/>